<dbReference type="Gene3D" id="2.40.50.140">
    <property type="entry name" value="Nucleic acid-binding proteins"/>
    <property type="match status" value="1"/>
</dbReference>
<dbReference type="SUPFAM" id="SSF141322">
    <property type="entry name" value="NfeD domain-like"/>
    <property type="match status" value="1"/>
</dbReference>
<dbReference type="Pfam" id="PF01957">
    <property type="entry name" value="NfeD"/>
    <property type="match status" value="1"/>
</dbReference>
<dbReference type="EMBL" id="PXYX01000010">
    <property type="protein sequence ID" value="PSR27858.1"/>
    <property type="molecule type" value="Genomic_DNA"/>
</dbReference>
<reference evidence="2 3" key="1">
    <citation type="journal article" date="2014" name="BMC Genomics">
        <title>Comparison of environmental and isolate Sulfobacillus genomes reveals diverse carbon, sulfur, nitrogen, and hydrogen metabolisms.</title>
        <authorList>
            <person name="Justice N.B."/>
            <person name="Norman A."/>
            <person name="Brown C.T."/>
            <person name="Singh A."/>
            <person name="Thomas B.C."/>
            <person name="Banfield J.F."/>
        </authorList>
    </citation>
    <scope>NUCLEOTIDE SEQUENCE [LARGE SCALE GENOMIC DNA]</scope>
    <source>
        <strain evidence="2">AMDSBA5</strain>
    </source>
</reference>
<name>A0A1R0IMI0_SULTH</name>
<sequence>MRYRSSIDRLIGSVGIAVTVIPPDRMGMGIVKVNGQQWSAVTDNPEPIPAGSKIWVSARDQITLIVVADQG</sequence>
<comment type="caution">
    <text evidence="2">The sequence shown here is derived from an EMBL/GenBank/DDBJ whole genome shotgun (WGS) entry which is preliminary data.</text>
</comment>
<gene>
    <name evidence="2" type="ORF">C7B47_07145</name>
</gene>
<organism evidence="2 3">
    <name type="scientific">Sulfobacillus thermosulfidooxidans</name>
    <dbReference type="NCBI Taxonomy" id="28034"/>
    <lineage>
        <taxon>Bacteria</taxon>
        <taxon>Bacillati</taxon>
        <taxon>Bacillota</taxon>
        <taxon>Clostridia</taxon>
        <taxon>Eubacteriales</taxon>
        <taxon>Clostridiales Family XVII. Incertae Sedis</taxon>
        <taxon>Sulfobacillus</taxon>
    </lineage>
</organism>
<proteinExistence type="predicted"/>
<evidence type="ECO:0000313" key="2">
    <source>
        <dbReference type="EMBL" id="PSR27858.1"/>
    </source>
</evidence>
<dbReference type="InterPro" id="IPR002810">
    <property type="entry name" value="NfeD-like_C"/>
</dbReference>
<feature type="domain" description="NfeD-like C-terminal" evidence="1">
    <location>
        <begin position="8"/>
        <end position="66"/>
    </location>
</feature>
<protein>
    <recommendedName>
        <fullName evidence="1">NfeD-like C-terminal domain-containing protein</fullName>
    </recommendedName>
</protein>
<evidence type="ECO:0000259" key="1">
    <source>
        <dbReference type="Pfam" id="PF01957"/>
    </source>
</evidence>
<evidence type="ECO:0000313" key="3">
    <source>
        <dbReference type="Proteomes" id="UP000242705"/>
    </source>
</evidence>
<dbReference type="Proteomes" id="UP000242705">
    <property type="component" value="Unassembled WGS sequence"/>
</dbReference>
<accession>A0A1R0IMI0</accession>
<dbReference type="InterPro" id="IPR012340">
    <property type="entry name" value="NA-bd_OB-fold"/>
</dbReference>
<dbReference type="AlphaFoldDB" id="A0A1R0IMI0"/>